<evidence type="ECO:0000313" key="2">
    <source>
        <dbReference type="EMBL" id="PMD28447.1"/>
    </source>
</evidence>
<proteinExistence type="predicted"/>
<sequence length="186" mass="19681">MLRGSTTLTGAPGPAARLDKLMQHLGLSGSKLASGGVWPDKALLTAKRACQGWTIHAGLGKQMGVPPAWNLEVWVRVEPYNLSTFLPSSALIFGCLSNVLQRLGIAEVFETGAKFVSTELPVANSRTSSTRSSKPAGGNPLAPVGMHLESWSQSTVQERGLTTPQSTRIKQPHAFGLARLTHVGAS</sequence>
<evidence type="ECO:0000256" key="1">
    <source>
        <dbReference type="SAM" id="MobiDB-lite"/>
    </source>
</evidence>
<name>A0A2J6QQB1_9HELO</name>
<evidence type="ECO:0000313" key="3">
    <source>
        <dbReference type="Proteomes" id="UP000235672"/>
    </source>
</evidence>
<feature type="compositionally biased region" description="Polar residues" evidence="1">
    <location>
        <begin position="124"/>
        <end position="133"/>
    </location>
</feature>
<protein>
    <submittedName>
        <fullName evidence="2">Uncharacterized protein</fullName>
    </submittedName>
</protein>
<dbReference type="Proteomes" id="UP000235672">
    <property type="component" value="Unassembled WGS sequence"/>
</dbReference>
<gene>
    <name evidence="2" type="ORF">NA56DRAFT_696218</name>
</gene>
<dbReference type="EMBL" id="KZ613464">
    <property type="protein sequence ID" value="PMD28447.1"/>
    <property type="molecule type" value="Genomic_DNA"/>
</dbReference>
<feature type="region of interest" description="Disordered" evidence="1">
    <location>
        <begin position="124"/>
        <end position="144"/>
    </location>
</feature>
<keyword evidence="3" id="KW-1185">Reference proteome</keyword>
<dbReference type="AlphaFoldDB" id="A0A2J6QQB1"/>
<accession>A0A2J6QQB1</accession>
<reference evidence="2 3" key="1">
    <citation type="submission" date="2016-05" db="EMBL/GenBank/DDBJ databases">
        <title>A degradative enzymes factory behind the ericoid mycorrhizal symbiosis.</title>
        <authorList>
            <consortium name="DOE Joint Genome Institute"/>
            <person name="Martino E."/>
            <person name="Morin E."/>
            <person name="Grelet G."/>
            <person name="Kuo A."/>
            <person name="Kohler A."/>
            <person name="Daghino S."/>
            <person name="Barry K."/>
            <person name="Choi C."/>
            <person name="Cichocki N."/>
            <person name="Clum A."/>
            <person name="Copeland A."/>
            <person name="Hainaut M."/>
            <person name="Haridas S."/>
            <person name="Labutti K."/>
            <person name="Lindquist E."/>
            <person name="Lipzen A."/>
            <person name="Khouja H.-R."/>
            <person name="Murat C."/>
            <person name="Ohm R."/>
            <person name="Olson A."/>
            <person name="Spatafora J."/>
            <person name="Veneault-Fourrey C."/>
            <person name="Henrissat B."/>
            <person name="Grigoriev I."/>
            <person name="Martin F."/>
            <person name="Perotto S."/>
        </authorList>
    </citation>
    <scope>NUCLEOTIDE SEQUENCE [LARGE SCALE GENOMIC DNA]</scope>
    <source>
        <strain evidence="2 3">UAMH 7357</strain>
    </source>
</reference>
<organism evidence="2 3">
    <name type="scientific">Hyaloscypha hepaticicola</name>
    <dbReference type="NCBI Taxonomy" id="2082293"/>
    <lineage>
        <taxon>Eukaryota</taxon>
        <taxon>Fungi</taxon>
        <taxon>Dikarya</taxon>
        <taxon>Ascomycota</taxon>
        <taxon>Pezizomycotina</taxon>
        <taxon>Leotiomycetes</taxon>
        <taxon>Helotiales</taxon>
        <taxon>Hyaloscyphaceae</taxon>
        <taxon>Hyaloscypha</taxon>
    </lineage>
</organism>